<dbReference type="AlphaFoldDB" id="A0A0E9QZM3"/>
<dbReference type="EMBL" id="GBXM01086635">
    <property type="protein sequence ID" value="JAH21942.1"/>
    <property type="molecule type" value="Transcribed_RNA"/>
</dbReference>
<reference evidence="1" key="1">
    <citation type="submission" date="2014-11" db="EMBL/GenBank/DDBJ databases">
        <authorList>
            <person name="Amaro Gonzalez C."/>
        </authorList>
    </citation>
    <scope>NUCLEOTIDE SEQUENCE</scope>
</reference>
<name>A0A0E9QZM3_ANGAN</name>
<proteinExistence type="predicted"/>
<reference evidence="1" key="2">
    <citation type="journal article" date="2015" name="Fish Shellfish Immunol.">
        <title>Early steps in the European eel (Anguilla anguilla)-Vibrio vulnificus interaction in the gills: Role of the RtxA13 toxin.</title>
        <authorList>
            <person name="Callol A."/>
            <person name="Pajuelo D."/>
            <person name="Ebbesson L."/>
            <person name="Teles M."/>
            <person name="MacKenzie S."/>
            <person name="Amaro C."/>
        </authorList>
    </citation>
    <scope>NUCLEOTIDE SEQUENCE</scope>
</reference>
<evidence type="ECO:0000313" key="1">
    <source>
        <dbReference type="EMBL" id="JAH21942.1"/>
    </source>
</evidence>
<accession>A0A0E9QZM3</accession>
<sequence>MLYVSLRFLCLPGLRVMNDEYSVFPH</sequence>
<protein>
    <submittedName>
        <fullName evidence="1">Uncharacterized protein</fullName>
    </submittedName>
</protein>
<organism evidence="1">
    <name type="scientific">Anguilla anguilla</name>
    <name type="common">European freshwater eel</name>
    <name type="synonym">Muraena anguilla</name>
    <dbReference type="NCBI Taxonomy" id="7936"/>
    <lineage>
        <taxon>Eukaryota</taxon>
        <taxon>Metazoa</taxon>
        <taxon>Chordata</taxon>
        <taxon>Craniata</taxon>
        <taxon>Vertebrata</taxon>
        <taxon>Euteleostomi</taxon>
        <taxon>Actinopterygii</taxon>
        <taxon>Neopterygii</taxon>
        <taxon>Teleostei</taxon>
        <taxon>Anguilliformes</taxon>
        <taxon>Anguillidae</taxon>
        <taxon>Anguilla</taxon>
    </lineage>
</organism>